<dbReference type="GO" id="GO:0004601">
    <property type="term" value="F:peroxidase activity"/>
    <property type="evidence" value="ECO:0007669"/>
    <property type="project" value="UniProtKB-KW"/>
</dbReference>
<reference evidence="2" key="1">
    <citation type="submission" date="2022-10" db="EMBL/GenBank/DDBJ databases">
        <title>Tapping the CABI collections for fungal endophytes: first genome assemblies for Collariella, Neodidymelliopsis, Ascochyta clinopodiicola, Didymella pomorum, Didymosphaeria variabile, Neocosmospora piperis and Neocucurbitaria cava.</title>
        <authorList>
            <person name="Hill R."/>
        </authorList>
    </citation>
    <scope>NUCLEOTIDE SEQUENCE</scope>
    <source>
        <strain evidence="2">IMI 356815</strain>
    </source>
</reference>
<dbReference type="Proteomes" id="UP001140513">
    <property type="component" value="Unassembled WGS sequence"/>
</dbReference>
<dbReference type="Pfam" id="PF21105">
    <property type="entry name" value="DyP_N"/>
    <property type="match status" value="1"/>
</dbReference>
<sequence length="145" mass="15684">MVATKRVKHSGSYYGAPQRKIKMADTGFKLSNVQGDILVGLSKKTEVFFFFQITNADAFKSELKNVVPLITTADKATGEKEAIRAFKAEKHVRINGVDGSNGGTNELGEITADPPLLSVVGVNIAFSQKGLIAVSQVRPGKLWYV</sequence>
<dbReference type="RefSeq" id="XP_056070942.1">
    <property type="nucleotide sequence ID" value="XM_056216695.1"/>
</dbReference>
<dbReference type="AlphaFoldDB" id="A0A9W9CB88"/>
<dbReference type="GeneID" id="80911465"/>
<proteinExistence type="predicted"/>
<dbReference type="InterPro" id="IPR011008">
    <property type="entry name" value="Dimeric_a/b-barrel"/>
</dbReference>
<gene>
    <name evidence="2" type="primary">DyP1_2</name>
    <name evidence="2" type="ORF">N0V89_007935</name>
</gene>
<keyword evidence="2" id="KW-0560">Oxidoreductase</keyword>
<dbReference type="SUPFAM" id="SSF54909">
    <property type="entry name" value="Dimeric alpha+beta barrel"/>
    <property type="match status" value="1"/>
</dbReference>
<name>A0A9W9CB88_9PLEO</name>
<organism evidence="2 3">
    <name type="scientific">Didymosphaeria variabile</name>
    <dbReference type="NCBI Taxonomy" id="1932322"/>
    <lineage>
        <taxon>Eukaryota</taxon>
        <taxon>Fungi</taxon>
        <taxon>Dikarya</taxon>
        <taxon>Ascomycota</taxon>
        <taxon>Pezizomycotina</taxon>
        <taxon>Dothideomycetes</taxon>
        <taxon>Pleosporomycetidae</taxon>
        <taxon>Pleosporales</taxon>
        <taxon>Massarineae</taxon>
        <taxon>Didymosphaeriaceae</taxon>
        <taxon>Didymosphaeria</taxon>
    </lineage>
</organism>
<dbReference type="EMBL" id="JAPEUX010000005">
    <property type="protein sequence ID" value="KAJ4352586.1"/>
    <property type="molecule type" value="Genomic_DNA"/>
</dbReference>
<feature type="domain" description="DyP dimeric alpha+beta barrel" evidence="1">
    <location>
        <begin position="32"/>
        <end position="133"/>
    </location>
</feature>
<evidence type="ECO:0000259" key="1">
    <source>
        <dbReference type="Pfam" id="PF21105"/>
    </source>
</evidence>
<dbReference type="OrthoDB" id="3207336at2759"/>
<evidence type="ECO:0000313" key="3">
    <source>
        <dbReference type="Proteomes" id="UP001140513"/>
    </source>
</evidence>
<keyword evidence="2" id="KW-0575">Peroxidase</keyword>
<protein>
    <submittedName>
        <fullName evidence="2">Dye-decolorizing heme-containing peroxidase</fullName>
    </submittedName>
</protein>
<comment type="caution">
    <text evidence="2">The sequence shown here is derived from an EMBL/GenBank/DDBJ whole genome shotgun (WGS) entry which is preliminary data.</text>
</comment>
<evidence type="ECO:0000313" key="2">
    <source>
        <dbReference type="EMBL" id="KAJ4352586.1"/>
    </source>
</evidence>
<keyword evidence="3" id="KW-1185">Reference proteome</keyword>
<accession>A0A9W9CB88</accession>
<dbReference type="InterPro" id="IPR049509">
    <property type="entry name" value="DyP_N"/>
</dbReference>